<dbReference type="InterPro" id="IPR019405">
    <property type="entry name" value="Lactonase_7-beta_prop"/>
</dbReference>
<comment type="similarity">
    <text evidence="1">Belongs to the cycloisomerase 2 family.</text>
</comment>
<name>A0A317SPD5_9PEZI</name>
<keyword evidence="3" id="KW-0413">Isomerase</keyword>
<organism evidence="3 4">
    <name type="scientific">Tuber magnatum</name>
    <name type="common">white Piedmont truffle</name>
    <dbReference type="NCBI Taxonomy" id="42249"/>
    <lineage>
        <taxon>Eukaryota</taxon>
        <taxon>Fungi</taxon>
        <taxon>Dikarya</taxon>
        <taxon>Ascomycota</taxon>
        <taxon>Pezizomycotina</taxon>
        <taxon>Pezizomycetes</taxon>
        <taxon>Pezizales</taxon>
        <taxon>Tuberaceae</taxon>
        <taxon>Tuber</taxon>
    </lineage>
</organism>
<dbReference type="STRING" id="42249.A0A317SPD5"/>
<dbReference type="Gene3D" id="2.130.10.10">
    <property type="entry name" value="YVTN repeat-like/Quinoprotein amine dehydrogenase"/>
    <property type="match status" value="1"/>
</dbReference>
<reference evidence="3 4" key="1">
    <citation type="submission" date="2018-03" db="EMBL/GenBank/DDBJ databases">
        <title>Genomes of Pezizomycetes fungi and the evolution of truffles.</title>
        <authorList>
            <person name="Murat C."/>
            <person name="Payen T."/>
            <person name="Noel B."/>
            <person name="Kuo A."/>
            <person name="Martin F.M."/>
        </authorList>
    </citation>
    <scope>NUCLEOTIDE SEQUENCE [LARGE SCALE GENOMIC DNA]</scope>
    <source>
        <strain evidence="3">091103-1</strain>
    </source>
</reference>
<protein>
    <submittedName>
        <fullName evidence="3">Putative isomerase YbhE</fullName>
    </submittedName>
</protein>
<dbReference type="Pfam" id="PF10282">
    <property type="entry name" value="Lactonase"/>
    <property type="match status" value="1"/>
</dbReference>
<accession>A0A317SPD5</accession>
<evidence type="ECO:0000256" key="1">
    <source>
        <dbReference type="ARBA" id="ARBA00005564"/>
    </source>
</evidence>
<dbReference type="Proteomes" id="UP000246991">
    <property type="component" value="Unassembled WGS sequence"/>
</dbReference>
<dbReference type="GO" id="GO:0016853">
    <property type="term" value="F:isomerase activity"/>
    <property type="evidence" value="ECO:0007669"/>
    <property type="project" value="UniProtKB-KW"/>
</dbReference>
<keyword evidence="4" id="KW-1185">Reference proteome</keyword>
<dbReference type="InterPro" id="IPR050282">
    <property type="entry name" value="Cycloisomerase_2"/>
</dbReference>
<dbReference type="InterPro" id="IPR011048">
    <property type="entry name" value="Haem_d1_sf"/>
</dbReference>
<keyword evidence="2" id="KW-0732">Signal</keyword>
<dbReference type="SUPFAM" id="SSF51004">
    <property type="entry name" value="C-terminal (heme d1) domain of cytochrome cd1-nitrite reductase"/>
    <property type="match status" value="1"/>
</dbReference>
<feature type="signal peptide" evidence="2">
    <location>
        <begin position="1"/>
        <end position="19"/>
    </location>
</feature>
<dbReference type="InterPro" id="IPR015943">
    <property type="entry name" value="WD40/YVTN_repeat-like_dom_sf"/>
</dbReference>
<dbReference type="GO" id="GO:0017057">
    <property type="term" value="F:6-phosphogluconolactonase activity"/>
    <property type="evidence" value="ECO:0007669"/>
    <property type="project" value="TreeGrafter"/>
</dbReference>
<gene>
    <name evidence="3" type="ORF">C7212DRAFT_363441</name>
</gene>
<comment type="caution">
    <text evidence="3">The sequence shown here is derived from an EMBL/GenBank/DDBJ whole genome shotgun (WGS) entry which is preliminary data.</text>
</comment>
<dbReference type="OrthoDB" id="9972196at2759"/>
<dbReference type="PANTHER" id="PTHR30344">
    <property type="entry name" value="6-PHOSPHOGLUCONOLACTONASE-RELATED"/>
    <property type="match status" value="1"/>
</dbReference>
<proteinExistence type="inferred from homology"/>
<evidence type="ECO:0000313" key="4">
    <source>
        <dbReference type="Proteomes" id="UP000246991"/>
    </source>
</evidence>
<dbReference type="EMBL" id="PYWC01000036">
    <property type="protein sequence ID" value="PWW76193.1"/>
    <property type="molecule type" value="Genomic_DNA"/>
</dbReference>
<evidence type="ECO:0000313" key="3">
    <source>
        <dbReference type="EMBL" id="PWW76193.1"/>
    </source>
</evidence>
<sequence length="389" mass="40832">MSLRSILTTTLLMATTASAARTLFVGSGKGTIKSYEFDETANAQGLVKELASTSESSPAPTWQTIFGDLLYSVSESGVPAEGVVTAYQIGSNRKLIKKGSAKGVAGPVSIAVGKDGKLVISASYAGGGVDMFAADGYGGLTHSQNFTYTLNKPGRVPDRQEGPHPHQAIMDPTGEYVIVPDLGADRVRVYNAKSSTTIKELESIKTPDGFGPRHAVFYPVGNAKPTHLFVVGELSNSIITFKISCAGGQLKAKEIATISTFGTQSVPTGPPAPIAAEIALSPDGKYLYVSNRGDKTQAGGTQDSIATFSVASDAKLAFMQLTPSGGLSPRHFSITRDGNWVAIANDGSGNFAIFRRYPENGTISSLPTISTVNDGSACAIWYEPKVEYS</sequence>
<evidence type="ECO:0000256" key="2">
    <source>
        <dbReference type="SAM" id="SignalP"/>
    </source>
</evidence>
<feature type="chain" id="PRO_5016455515" evidence="2">
    <location>
        <begin position="20"/>
        <end position="389"/>
    </location>
</feature>
<dbReference type="PANTHER" id="PTHR30344:SF1">
    <property type="entry name" value="6-PHOSPHOGLUCONOLACTONASE"/>
    <property type="match status" value="1"/>
</dbReference>
<dbReference type="AlphaFoldDB" id="A0A317SPD5"/>